<evidence type="ECO:0008006" key="3">
    <source>
        <dbReference type="Google" id="ProtNLM"/>
    </source>
</evidence>
<gene>
    <name evidence="1" type="ORF">HD596_000323</name>
</gene>
<name>A0A7W9FXV2_9ACTN</name>
<proteinExistence type="predicted"/>
<evidence type="ECO:0000313" key="1">
    <source>
        <dbReference type="EMBL" id="MBB5773567.1"/>
    </source>
</evidence>
<dbReference type="Proteomes" id="UP000579153">
    <property type="component" value="Unassembled WGS sequence"/>
</dbReference>
<organism evidence="1 2">
    <name type="scientific">Nonomuraea jabiensis</name>
    <dbReference type="NCBI Taxonomy" id="882448"/>
    <lineage>
        <taxon>Bacteria</taxon>
        <taxon>Bacillati</taxon>
        <taxon>Actinomycetota</taxon>
        <taxon>Actinomycetes</taxon>
        <taxon>Streptosporangiales</taxon>
        <taxon>Streptosporangiaceae</taxon>
        <taxon>Nonomuraea</taxon>
    </lineage>
</organism>
<accession>A0A7W9FXV2</accession>
<dbReference type="AlphaFoldDB" id="A0A7W9FXV2"/>
<evidence type="ECO:0000313" key="2">
    <source>
        <dbReference type="Proteomes" id="UP000579153"/>
    </source>
</evidence>
<reference evidence="1 2" key="1">
    <citation type="submission" date="2020-08" db="EMBL/GenBank/DDBJ databases">
        <title>Sequencing the genomes of 1000 actinobacteria strains.</title>
        <authorList>
            <person name="Klenk H.-P."/>
        </authorList>
    </citation>
    <scope>NUCLEOTIDE SEQUENCE [LARGE SCALE GENOMIC DNA]</scope>
    <source>
        <strain evidence="1 2">DSM 45507</strain>
    </source>
</reference>
<dbReference type="EMBL" id="JACHMB010000001">
    <property type="protein sequence ID" value="MBB5773567.1"/>
    <property type="molecule type" value="Genomic_DNA"/>
</dbReference>
<dbReference type="RefSeq" id="WP_185067534.1">
    <property type="nucleotide sequence ID" value="NZ_JACHMB010000001.1"/>
</dbReference>
<protein>
    <recommendedName>
        <fullName evidence="3">2-oxoglutarate-Fe(II)-dependent oxygenase superfamily protein</fullName>
    </recommendedName>
</protein>
<dbReference type="Gene3D" id="2.60.120.620">
    <property type="entry name" value="q2cbj1_9rhob like domain"/>
    <property type="match status" value="1"/>
</dbReference>
<sequence length="177" mass="20331">MKPLTVSPGAVRNYAEIVAMAERYRHLFSDYPDPVARKARPADWDPLNPYRDSEYEDDDRYHVLQMGDMPRELAVTILNGLATPDCDLRNFYFQINRYDVGDYILPHRDSLQQGLYMLTDSEVDGLVVQSGPGRMEFVPDTAGSLVEHDPSAWHWVDPVRDHIRYTLVTIPARPPAR</sequence>
<keyword evidence="2" id="KW-1185">Reference proteome</keyword>
<comment type="caution">
    <text evidence="1">The sequence shown here is derived from an EMBL/GenBank/DDBJ whole genome shotgun (WGS) entry which is preliminary data.</text>
</comment>